<evidence type="ECO:0000313" key="1">
    <source>
        <dbReference type="EMBL" id="TYO97027.1"/>
    </source>
</evidence>
<dbReference type="EMBL" id="VNHM01000003">
    <property type="protein sequence ID" value="TYO97027.1"/>
    <property type="molecule type" value="Genomic_DNA"/>
</dbReference>
<dbReference type="Proteomes" id="UP000323166">
    <property type="component" value="Unassembled WGS sequence"/>
</dbReference>
<comment type="caution">
    <text evidence="1">The sequence shown here is derived from an EMBL/GenBank/DDBJ whole genome shotgun (WGS) entry which is preliminary data.</text>
</comment>
<dbReference type="AlphaFoldDB" id="A0A5S4ZY24"/>
<gene>
    <name evidence="1" type="ORF">LX24_00839</name>
</gene>
<dbReference type="RefSeq" id="WP_166510880.1">
    <property type="nucleotide sequence ID" value="NZ_VNHM01000003.1"/>
</dbReference>
<protein>
    <submittedName>
        <fullName evidence="1">Uncharacterized protein</fullName>
    </submittedName>
</protein>
<sequence length="167" mass="19449">MEIVILAIALVSVAVLIFYSNKDKQNNKAVMIALVSKSLLELTQNQEILRLILIKFKPNNLMEDLKDDIYKQDEKKSLPICLEPPIFVYEETERLKNNNDFLVYSDLSLSIELNNLLLRIKYLNQLFPDLNSLNKISDEEYKTIYNTHKMTVSLVKSIEAELNKLKR</sequence>
<proteinExistence type="predicted"/>
<reference evidence="1 2" key="1">
    <citation type="submission" date="2019-07" db="EMBL/GenBank/DDBJ databases">
        <title>Genomic Encyclopedia of Type Strains, Phase I: the one thousand microbial genomes (KMG-I) project.</title>
        <authorList>
            <person name="Kyrpides N."/>
        </authorList>
    </citation>
    <scope>NUCLEOTIDE SEQUENCE [LARGE SCALE GENOMIC DNA]</scope>
    <source>
        <strain evidence="1 2">DSM 6562</strain>
    </source>
</reference>
<accession>A0A5S4ZY24</accession>
<name>A0A5S4ZY24_9FIRM</name>
<organism evidence="1 2">
    <name type="scientific">Desulfallas thermosapovorans DSM 6562</name>
    <dbReference type="NCBI Taxonomy" id="1121431"/>
    <lineage>
        <taxon>Bacteria</taxon>
        <taxon>Bacillati</taxon>
        <taxon>Bacillota</taxon>
        <taxon>Clostridia</taxon>
        <taxon>Eubacteriales</taxon>
        <taxon>Desulfallaceae</taxon>
        <taxon>Desulfallas</taxon>
    </lineage>
</organism>
<keyword evidence="2" id="KW-1185">Reference proteome</keyword>
<evidence type="ECO:0000313" key="2">
    <source>
        <dbReference type="Proteomes" id="UP000323166"/>
    </source>
</evidence>